<proteinExistence type="predicted"/>
<dbReference type="InterPro" id="IPR018716">
    <property type="entry name" value="DUF2240"/>
</dbReference>
<evidence type="ECO:0000313" key="1">
    <source>
        <dbReference type="EMBL" id="PWR71056.1"/>
    </source>
</evidence>
<dbReference type="EMBL" id="QGMZ01000038">
    <property type="protein sequence ID" value="PWR71056.1"/>
    <property type="molecule type" value="Genomic_DNA"/>
</dbReference>
<organism evidence="1 2">
    <name type="scientific">Methanospirillum stamsii</name>
    <dbReference type="NCBI Taxonomy" id="1277351"/>
    <lineage>
        <taxon>Archaea</taxon>
        <taxon>Methanobacteriati</taxon>
        <taxon>Methanobacteriota</taxon>
        <taxon>Stenosarchaea group</taxon>
        <taxon>Methanomicrobia</taxon>
        <taxon>Methanomicrobiales</taxon>
        <taxon>Methanospirillaceae</taxon>
        <taxon>Methanospirillum</taxon>
    </lineage>
</organism>
<dbReference type="Pfam" id="PF09999">
    <property type="entry name" value="DUF2240"/>
    <property type="match status" value="1"/>
</dbReference>
<reference evidence="1 2" key="1">
    <citation type="submission" date="2018-05" db="EMBL/GenBank/DDBJ databases">
        <title>Draft genome of Methanospirillum stamsii Pt1.</title>
        <authorList>
            <person name="Dueholm M.S."/>
            <person name="Nielsen P.H."/>
            <person name="Bakmann L.F."/>
            <person name="Otzen D.E."/>
        </authorList>
    </citation>
    <scope>NUCLEOTIDE SEQUENCE [LARGE SCALE GENOMIC DNA]</scope>
    <source>
        <strain evidence="1 2">Pt1</strain>
    </source>
</reference>
<accession>A0A2V2N091</accession>
<dbReference type="RefSeq" id="WP_109941792.1">
    <property type="nucleotide sequence ID" value="NZ_CP176366.1"/>
</dbReference>
<comment type="caution">
    <text evidence="1">The sequence shown here is derived from an EMBL/GenBank/DDBJ whole genome shotgun (WGS) entry which is preliminary data.</text>
</comment>
<protein>
    <submittedName>
        <fullName evidence="1">DUF2240 domain-containing protein</fullName>
    </submittedName>
</protein>
<dbReference type="OrthoDB" id="146786at2157"/>
<name>A0A2V2N091_9EURY</name>
<dbReference type="GeneID" id="97608986"/>
<evidence type="ECO:0000313" key="2">
    <source>
        <dbReference type="Proteomes" id="UP000245934"/>
    </source>
</evidence>
<dbReference type="Proteomes" id="UP000245934">
    <property type="component" value="Unassembled WGS sequence"/>
</dbReference>
<gene>
    <name evidence="1" type="ORF">DLD82_14225</name>
</gene>
<sequence length="154" mass="17687">MTLKTALAAPFYHSRVQKLGKSELIYYYAFDRRWMTRDEVDLLIQRGIEQNLLGIDDDMYYPLFDLADVQIPIGYKPSSSFFDAHDPFEELLGRITSITGKEPEEIIARMNEIMKDEFDGNLKPEAALVIIAKQDGIEALDLLQSLKQAILKKE</sequence>
<keyword evidence="2" id="KW-1185">Reference proteome</keyword>
<dbReference type="AlphaFoldDB" id="A0A2V2N091"/>